<feature type="compositionally biased region" description="Basic and acidic residues" evidence="1">
    <location>
        <begin position="67"/>
        <end position="83"/>
    </location>
</feature>
<sequence length="193" mass="22224">MTDTPISKSGHNTRNQKKSNITDEEFDEFIRTPISKFDQEESDKTDNDDDDVGHNNNVNKNDYYGEDALRSSERNINKQKEISVDSGYDPYHNETSYHSGKTNIQKFSTQNSFHSVNTFDPLRDHSSSNNQGKSHYSDLESQPSSGNMITNMFRKKKLYLKELVLMIIARWMLKEIINLVYGKPVIGFLKDSA</sequence>
<feature type="region of interest" description="Disordered" evidence="1">
    <location>
        <begin position="1"/>
        <end position="99"/>
    </location>
</feature>
<evidence type="ECO:0000256" key="1">
    <source>
        <dbReference type="SAM" id="MobiDB-lite"/>
    </source>
</evidence>
<feature type="region of interest" description="Disordered" evidence="1">
    <location>
        <begin position="118"/>
        <end position="146"/>
    </location>
</feature>
<proteinExistence type="predicted"/>
<dbReference type="AlphaFoldDB" id="U9TR75"/>
<name>U9TR75_RHIID</name>
<gene>
    <name evidence="2" type="ORF">GLOINDRAFT_97544</name>
</gene>
<feature type="compositionally biased region" description="Polar residues" evidence="1">
    <location>
        <begin position="127"/>
        <end position="146"/>
    </location>
</feature>
<protein>
    <submittedName>
        <fullName evidence="2">Uncharacterized protein</fullName>
    </submittedName>
</protein>
<dbReference type="HOGENOM" id="CLU_1409470_0_0_1"/>
<reference evidence="2" key="1">
    <citation type="submission" date="2013-07" db="EMBL/GenBank/DDBJ databases">
        <title>The genome of an arbuscular mycorrhizal fungus provides insights into the evolution of the oldest plant symbiosis.</title>
        <authorList>
            <consortium name="DOE Joint Genome Institute"/>
            <person name="Tisserant E."/>
            <person name="Malbreil M."/>
            <person name="Kuo A."/>
            <person name="Kohler A."/>
            <person name="Symeonidi A."/>
            <person name="Balestrini R."/>
            <person name="Charron P."/>
            <person name="Duensing N."/>
            <person name="Frei-dit-Frey N."/>
            <person name="Gianinazzi-Pearson V."/>
            <person name="Gilbert B."/>
            <person name="Handa Y."/>
            <person name="Hijri M."/>
            <person name="Kaul R."/>
            <person name="Kawaguchi M."/>
            <person name="Krajinski F."/>
            <person name="Lammers P."/>
            <person name="Lapierre D."/>
            <person name="Masclaux F.G."/>
            <person name="Murat C."/>
            <person name="Morin E."/>
            <person name="Ndikumana S."/>
            <person name="Pagni M."/>
            <person name="Petitpierre D."/>
            <person name="Requena N."/>
            <person name="Rosikiewicz P."/>
            <person name="Riley R."/>
            <person name="Saito K."/>
            <person name="San Clemente H."/>
            <person name="Shapiro H."/>
            <person name="van Tuinen D."/>
            <person name="Becard G."/>
            <person name="Bonfante P."/>
            <person name="Paszkowski U."/>
            <person name="Shachar-Hill Y."/>
            <person name="Young J.P."/>
            <person name="Sanders I.R."/>
            <person name="Henrissat B."/>
            <person name="Rensing S.A."/>
            <person name="Grigoriev I.V."/>
            <person name="Corradi N."/>
            <person name="Roux C."/>
            <person name="Martin F."/>
        </authorList>
    </citation>
    <scope>NUCLEOTIDE SEQUENCE</scope>
    <source>
        <strain evidence="2">DAOM 197198</strain>
    </source>
</reference>
<evidence type="ECO:0000313" key="2">
    <source>
        <dbReference type="EMBL" id="ESA09957.1"/>
    </source>
</evidence>
<accession>U9TR75</accession>
<organism evidence="2">
    <name type="scientific">Rhizophagus irregularis (strain DAOM 181602 / DAOM 197198 / MUCL 43194)</name>
    <name type="common">Arbuscular mycorrhizal fungus</name>
    <name type="synonym">Glomus intraradices</name>
    <dbReference type="NCBI Taxonomy" id="747089"/>
    <lineage>
        <taxon>Eukaryota</taxon>
        <taxon>Fungi</taxon>
        <taxon>Fungi incertae sedis</taxon>
        <taxon>Mucoromycota</taxon>
        <taxon>Glomeromycotina</taxon>
        <taxon>Glomeromycetes</taxon>
        <taxon>Glomerales</taxon>
        <taxon>Glomeraceae</taxon>
        <taxon>Rhizophagus</taxon>
    </lineage>
</organism>
<dbReference type="EMBL" id="KI287571">
    <property type="protein sequence ID" value="ESA09957.1"/>
    <property type="molecule type" value="Genomic_DNA"/>
</dbReference>
<feature type="compositionally biased region" description="Polar residues" evidence="1">
    <location>
        <begin position="1"/>
        <end position="13"/>
    </location>
</feature>